<comment type="caution">
    <text evidence="3">The sequence shown here is derived from an EMBL/GenBank/DDBJ whole genome shotgun (WGS) entry which is preliminary data.</text>
</comment>
<dbReference type="InterPro" id="IPR023210">
    <property type="entry name" value="NADP_OxRdtase_dom"/>
</dbReference>
<reference evidence="3" key="1">
    <citation type="journal article" date="2019" name="Microbiol. Resour. Announc.">
        <title>Draft Genomic Sequences of Streptomyces misionensis and Streptomyces albidoflavus, bacteria applied for phytopathogen biocontrol.</title>
        <authorList>
            <person name="Pylro V."/>
            <person name="Dias A."/>
            <person name="Andreote F."/>
            <person name="Varani A."/>
            <person name="Andreote C."/>
            <person name="Bernardo E."/>
            <person name="Martins T."/>
        </authorList>
    </citation>
    <scope>NUCLEOTIDE SEQUENCE [LARGE SCALE GENOMIC DNA]</scope>
    <source>
        <strain evidence="3">66</strain>
    </source>
</reference>
<dbReference type="InterPro" id="IPR020471">
    <property type="entry name" value="AKR"/>
</dbReference>
<dbReference type="GO" id="GO:0016491">
    <property type="term" value="F:oxidoreductase activity"/>
    <property type="evidence" value="ECO:0007669"/>
    <property type="project" value="UniProtKB-KW"/>
</dbReference>
<organism evidence="3 4">
    <name type="scientific">Streptomyces misionensis</name>
    <dbReference type="NCBI Taxonomy" id="67331"/>
    <lineage>
        <taxon>Bacteria</taxon>
        <taxon>Bacillati</taxon>
        <taxon>Actinomycetota</taxon>
        <taxon>Actinomycetes</taxon>
        <taxon>Kitasatosporales</taxon>
        <taxon>Streptomycetaceae</taxon>
        <taxon>Streptomyces</taxon>
    </lineage>
</organism>
<evidence type="ECO:0000259" key="2">
    <source>
        <dbReference type="Pfam" id="PF00248"/>
    </source>
</evidence>
<sequence length="315" mass="34334">MRTTELGFGGPVVGRIGLGTMGMSFAYDPQRRDDEVSVTVVHRALDLGVNLIDTADVYGPFTNEELVGRALLGRRHEAVLSSKGGVRFDGTDFSLDGRPEYLRSALESSLRRLRTDHLDVYFLHRVDPRVPVEESWGELADLVAEGKVRALGISEASVDEIRRARAVHPVAAVQSEFSLFTRDFQSDVVPFCRAHGIAFLCHSPLGSGLLGGRYTTRVDLAEGDFRADMPRFTEEAMTANARLVDRVRSVGERRGATSAQVALAWLLAQGEHVIPIPGTKTPRYLEQNAAAAELVLSAEDLAELDALPAPVGARE</sequence>
<protein>
    <submittedName>
        <fullName evidence="3">Aldo/keto reductase</fullName>
    </submittedName>
</protein>
<dbReference type="PANTHER" id="PTHR43625">
    <property type="entry name" value="AFLATOXIN B1 ALDEHYDE REDUCTASE"/>
    <property type="match status" value="1"/>
</dbReference>
<proteinExistence type="predicted"/>
<dbReference type="InterPro" id="IPR050791">
    <property type="entry name" value="Aldo-Keto_reductase"/>
</dbReference>
<gene>
    <name evidence="3" type="ORF">FRZ03_28560</name>
</gene>
<dbReference type="Proteomes" id="UP000320481">
    <property type="component" value="Unassembled WGS sequence"/>
</dbReference>
<accession>A0A5C6IZR6</accession>
<name>A0A5C6IZR6_9ACTN</name>
<dbReference type="EMBL" id="VOGW01000173">
    <property type="protein sequence ID" value="TWV34371.1"/>
    <property type="molecule type" value="Genomic_DNA"/>
</dbReference>
<dbReference type="Pfam" id="PF00248">
    <property type="entry name" value="Aldo_ket_red"/>
    <property type="match status" value="1"/>
</dbReference>
<keyword evidence="4" id="KW-1185">Reference proteome</keyword>
<dbReference type="PRINTS" id="PR00069">
    <property type="entry name" value="ALDKETRDTASE"/>
</dbReference>
<dbReference type="PANTHER" id="PTHR43625:SF40">
    <property type="entry name" value="ALDO-KETO REDUCTASE YAKC [NADP(+)]"/>
    <property type="match status" value="1"/>
</dbReference>
<dbReference type="GO" id="GO:0005737">
    <property type="term" value="C:cytoplasm"/>
    <property type="evidence" value="ECO:0007669"/>
    <property type="project" value="TreeGrafter"/>
</dbReference>
<feature type="domain" description="NADP-dependent oxidoreductase" evidence="2">
    <location>
        <begin position="15"/>
        <end position="307"/>
    </location>
</feature>
<dbReference type="AlphaFoldDB" id="A0A5C6IZR6"/>
<evidence type="ECO:0000313" key="4">
    <source>
        <dbReference type="Proteomes" id="UP000320481"/>
    </source>
</evidence>
<dbReference type="Gene3D" id="3.20.20.100">
    <property type="entry name" value="NADP-dependent oxidoreductase domain"/>
    <property type="match status" value="1"/>
</dbReference>
<dbReference type="InterPro" id="IPR036812">
    <property type="entry name" value="NAD(P)_OxRdtase_dom_sf"/>
</dbReference>
<evidence type="ECO:0000313" key="3">
    <source>
        <dbReference type="EMBL" id="TWV34371.1"/>
    </source>
</evidence>
<dbReference type="RefSeq" id="WP_146467989.1">
    <property type="nucleotide sequence ID" value="NZ_VOGW01000173.1"/>
</dbReference>
<keyword evidence="1" id="KW-0560">Oxidoreductase</keyword>
<evidence type="ECO:0000256" key="1">
    <source>
        <dbReference type="ARBA" id="ARBA00023002"/>
    </source>
</evidence>
<dbReference type="SUPFAM" id="SSF51430">
    <property type="entry name" value="NAD(P)-linked oxidoreductase"/>
    <property type="match status" value="1"/>
</dbReference>